<protein>
    <submittedName>
        <fullName evidence="6">T cell activation RhoGTPase activating protein a</fullName>
    </submittedName>
</protein>
<evidence type="ECO:0000256" key="3">
    <source>
        <dbReference type="SAM" id="MobiDB-lite"/>
    </source>
</evidence>
<keyword evidence="1" id="KW-0343">GTPase activation</keyword>
<accession>A0A6J2WG62</accession>
<dbReference type="GO" id="GO:0005096">
    <property type="term" value="F:GTPase activator activity"/>
    <property type="evidence" value="ECO:0007669"/>
    <property type="project" value="UniProtKB-KW"/>
</dbReference>
<feature type="compositionally biased region" description="Basic and acidic residues" evidence="3">
    <location>
        <begin position="368"/>
        <end position="378"/>
    </location>
</feature>
<keyword evidence="2" id="KW-0597">Phosphoprotein</keyword>
<organism evidence="5 6">
    <name type="scientific">Chanos chanos</name>
    <name type="common">Milkfish</name>
    <name type="synonym">Mugil chanos</name>
    <dbReference type="NCBI Taxonomy" id="29144"/>
    <lineage>
        <taxon>Eukaryota</taxon>
        <taxon>Metazoa</taxon>
        <taxon>Chordata</taxon>
        <taxon>Craniata</taxon>
        <taxon>Vertebrata</taxon>
        <taxon>Euteleostomi</taxon>
        <taxon>Actinopterygii</taxon>
        <taxon>Neopterygii</taxon>
        <taxon>Teleostei</taxon>
        <taxon>Ostariophysi</taxon>
        <taxon>Gonorynchiformes</taxon>
        <taxon>Chanidae</taxon>
        <taxon>Chanos</taxon>
    </lineage>
</organism>
<dbReference type="InParanoid" id="A0A6J2WG62"/>
<dbReference type="InterPro" id="IPR000198">
    <property type="entry name" value="RhoGAP_dom"/>
</dbReference>
<dbReference type="OrthoDB" id="27389at2759"/>
<dbReference type="SMART" id="SM00324">
    <property type="entry name" value="RhoGAP"/>
    <property type="match status" value="1"/>
</dbReference>
<feature type="compositionally biased region" description="Low complexity" evidence="3">
    <location>
        <begin position="37"/>
        <end position="49"/>
    </location>
</feature>
<dbReference type="CTD" id="393842"/>
<keyword evidence="5" id="KW-1185">Reference proteome</keyword>
<dbReference type="SUPFAM" id="SSF48350">
    <property type="entry name" value="GTPase activation domain, GAP"/>
    <property type="match status" value="1"/>
</dbReference>
<dbReference type="Gene3D" id="1.10.555.10">
    <property type="entry name" value="Rho GTPase activation protein"/>
    <property type="match status" value="1"/>
</dbReference>
<dbReference type="InterPro" id="IPR047886">
    <property type="entry name" value="ARHGAP20-like_RhoGAP"/>
</dbReference>
<dbReference type="GeneID" id="115823335"/>
<feature type="domain" description="Rho-GAP" evidence="4">
    <location>
        <begin position="85"/>
        <end position="266"/>
    </location>
</feature>
<sequence length="649" mass="72337">MKVPSGHTVSKAPAEDSMDAFIGSSPADKSGLSLILPPNANPSANPSSNENINRTRWMNLFRRMQKRSMDSNNTVAHPKRPLFGQPLPVICDEMGNLPKPIIEILTLLLRKGPYTEGVFRKAGNARMLREIKDQLNNGIEVDLKDRPVILLADLLKDFLRQLPGRLLLTEQSQAWMAAMEKQDENEKYAELKRVVDKLPQPNIILLKHLMVVLHHISKHANTNKMDSSNLALCVSPNLLLQTDKVEMMTKVSGLTQFLIDNCCEIFGEDLLTLLGDSYDEELDNQDELHHNDSAYESNDPDAEGDKGSCNDVKSVTSNVLDEGRSNYKPSSSPSPAARQTFKPFTRRSSEPAITNAQSERTQPCLTRSHTESDFQEKSLRKQISDEFITIGGESTVLKRDPFSFACQDCSRCSSSSLESGVCSASESPVFASSPHVSPCSRRKALQRKQSFPSQPTQPTQTQVEVTKKRSQSMKSSRNRACISRGGSNRAAVIKALRHSQTLPEVSLSEKASFDQSHKPRRLSSLEIFQQVDRKNPGEPPSYKQAVQNISHPALSRENSLTVKCAMNLSQRSCPSQTAEASNSHLMNDCTNRTSYQAGETFASEAAESTLMFREKSTSELVYEATHERLCCRCSQPLFENMSYVRESYV</sequence>
<reference evidence="6" key="1">
    <citation type="submission" date="2025-08" db="UniProtKB">
        <authorList>
            <consortium name="RefSeq"/>
        </authorList>
    </citation>
    <scope>IDENTIFICATION</scope>
</reference>
<dbReference type="AlphaFoldDB" id="A0A6J2WG62"/>
<dbReference type="CDD" id="cd04402">
    <property type="entry name" value="RhoGAP_ARHGAP20"/>
    <property type="match status" value="1"/>
</dbReference>
<dbReference type="GO" id="GO:0007165">
    <property type="term" value="P:signal transduction"/>
    <property type="evidence" value="ECO:0007669"/>
    <property type="project" value="InterPro"/>
</dbReference>
<gene>
    <name evidence="6" type="primary">tagapa</name>
</gene>
<evidence type="ECO:0000256" key="1">
    <source>
        <dbReference type="ARBA" id="ARBA00022468"/>
    </source>
</evidence>
<dbReference type="Proteomes" id="UP000504632">
    <property type="component" value="Chromosome 10"/>
</dbReference>
<feature type="region of interest" description="Disordered" evidence="3">
    <location>
        <begin position="290"/>
        <end position="378"/>
    </location>
</feature>
<dbReference type="RefSeq" id="XP_030643244.1">
    <property type="nucleotide sequence ID" value="XM_030787384.1"/>
</dbReference>
<dbReference type="PROSITE" id="PS50238">
    <property type="entry name" value="RHOGAP"/>
    <property type="match status" value="1"/>
</dbReference>
<feature type="region of interest" description="Disordered" evidence="3">
    <location>
        <begin position="1"/>
        <end position="53"/>
    </location>
</feature>
<evidence type="ECO:0000259" key="4">
    <source>
        <dbReference type="PROSITE" id="PS50238"/>
    </source>
</evidence>
<feature type="compositionally biased region" description="Low complexity" evidence="3">
    <location>
        <begin position="449"/>
        <end position="462"/>
    </location>
</feature>
<dbReference type="InterPro" id="IPR008936">
    <property type="entry name" value="Rho_GTPase_activation_prot"/>
</dbReference>
<feature type="region of interest" description="Disordered" evidence="3">
    <location>
        <begin position="427"/>
        <end position="484"/>
    </location>
</feature>
<dbReference type="PANTHER" id="PTHR23179">
    <property type="entry name" value="T-CELL ACTIVATION RHO GTPASE ACTIVATING PROTEIN-RELATED"/>
    <property type="match status" value="1"/>
</dbReference>
<feature type="compositionally biased region" description="Polar residues" evidence="3">
    <location>
        <begin position="351"/>
        <end position="367"/>
    </location>
</feature>
<evidence type="ECO:0000256" key="2">
    <source>
        <dbReference type="ARBA" id="ARBA00022553"/>
    </source>
</evidence>
<proteinExistence type="predicted"/>
<dbReference type="PANTHER" id="PTHR23179:SF26">
    <property type="entry name" value="T-CELL ACTIVATION RHO GTPASE-ACTIVATING PROTEIN"/>
    <property type="match status" value="1"/>
</dbReference>
<evidence type="ECO:0000313" key="6">
    <source>
        <dbReference type="RefSeq" id="XP_030643244.1"/>
    </source>
</evidence>
<dbReference type="GO" id="GO:0035023">
    <property type="term" value="P:regulation of Rho protein signal transduction"/>
    <property type="evidence" value="ECO:0007669"/>
    <property type="project" value="InterPro"/>
</dbReference>
<dbReference type="Pfam" id="PF00620">
    <property type="entry name" value="RhoGAP"/>
    <property type="match status" value="1"/>
</dbReference>
<name>A0A6J2WG62_CHACN</name>
<evidence type="ECO:0000313" key="5">
    <source>
        <dbReference type="Proteomes" id="UP000504632"/>
    </source>
</evidence>